<evidence type="ECO:0000256" key="2">
    <source>
        <dbReference type="SAM" id="Phobius"/>
    </source>
</evidence>
<name>A0ABV5QI42_9ACTN</name>
<gene>
    <name evidence="3" type="ORF">ACFFTP_02925</name>
</gene>
<feature type="region of interest" description="Disordered" evidence="1">
    <location>
        <begin position="1"/>
        <end position="60"/>
    </location>
</feature>
<keyword evidence="2" id="KW-0812">Transmembrane</keyword>
<evidence type="ECO:0000313" key="4">
    <source>
        <dbReference type="Proteomes" id="UP001589716"/>
    </source>
</evidence>
<keyword evidence="2" id="KW-1133">Transmembrane helix</keyword>
<evidence type="ECO:0000256" key="1">
    <source>
        <dbReference type="SAM" id="MobiDB-lite"/>
    </source>
</evidence>
<keyword evidence="2" id="KW-0472">Membrane</keyword>
<comment type="caution">
    <text evidence="3">The sequence shown here is derived from an EMBL/GenBank/DDBJ whole genome shotgun (WGS) entry which is preliminary data.</text>
</comment>
<protein>
    <submittedName>
        <fullName evidence="3">Uncharacterized protein</fullName>
    </submittedName>
</protein>
<proteinExistence type="predicted"/>
<accession>A0ABV5QI42</accession>
<feature type="compositionally biased region" description="Pro residues" evidence="1">
    <location>
        <begin position="1"/>
        <end position="21"/>
    </location>
</feature>
<dbReference type="Proteomes" id="UP001589716">
    <property type="component" value="Unassembled WGS sequence"/>
</dbReference>
<feature type="transmembrane region" description="Helical" evidence="2">
    <location>
        <begin position="93"/>
        <end position="117"/>
    </location>
</feature>
<keyword evidence="4" id="KW-1185">Reference proteome</keyword>
<feature type="region of interest" description="Disordered" evidence="1">
    <location>
        <begin position="283"/>
        <end position="302"/>
    </location>
</feature>
<sequence>MPATPAAPPSRPAQPLPPEQPPRGAVGHVQTAAETTTRLRPVRDGGPLSRPVPPPAAGPAHGYPYDAWALGAETPAETTTRLRPVRDRKPARVVAAAVCGVLALGLVGFAVTGAVLAGSGAGEPDEPAGYTPARALWHNAPVDTLFPRTLPGPAAGPGGSARTWTRIVVAPDAPCTAATLPKGLHTALKSIGCERVLRATYTDATSSHVTTVALVFTHADPDTMGTLGSRAADEPPPALSGPGTVAAGFGDRQRASWWRHVLPDLPVVVTAVSGFADGRAVAEPEPADRAMTPRRTTPVAQAGLGHEAKGVGGAVERALRKTVAATLKEDQE</sequence>
<dbReference type="EMBL" id="JBHMCT010000004">
    <property type="protein sequence ID" value="MFB9553152.1"/>
    <property type="molecule type" value="Genomic_DNA"/>
</dbReference>
<dbReference type="RefSeq" id="WP_345490111.1">
    <property type="nucleotide sequence ID" value="NZ_BAAAWU010000001.1"/>
</dbReference>
<evidence type="ECO:0000313" key="3">
    <source>
        <dbReference type="EMBL" id="MFB9553152.1"/>
    </source>
</evidence>
<organism evidence="3 4">
    <name type="scientific">Streptomyces roseoviridis</name>
    <dbReference type="NCBI Taxonomy" id="67361"/>
    <lineage>
        <taxon>Bacteria</taxon>
        <taxon>Bacillati</taxon>
        <taxon>Actinomycetota</taxon>
        <taxon>Actinomycetes</taxon>
        <taxon>Kitasatosporales</taxon>
        <taxon>Streptomycetaceae</taxon>
        <taxon>Streptomyces</taxon>
    </lineage>
</organism>
<reference evidence="3 4" key="1">
    <citation type="submission" date="2024-09" db="EMBL/GenBank/DDBJ databases">
        <authorList>
            <person name="Sun Q."/>
            <person name="Mori K."/>
        </authorList>
    </citation>
    <scope>NUCLEOTIDE SEQUENCE [LARGE SCALE GENOMIC DNA]</scope>
    <source>
        <strain evidence="3 4">JCM 4414</strain>
    </source>
</reference>